<comment type="caution">
    <text evidence="3">The sequence shown here is derived from an EMBL/GenBank/DDBJ whole genome shotgun (WGS) entry which is preliminary data.</text>
</comment>
<sequence>MAFALFDFFNRNEVEIGRTAWITSKHLTQFSNEVWDHQEVVHVAWPKKMSLQLTRPEPADSETYPAKVVWFSDDKADLTKMRKDMEEGRTPSKQTGSTPLGRGHRQKKRKTLDSSSDDESNYTNADDLSHIQMLEEKIYKLKEDKRVLRTENKNLRRTIRLMDSLPELLESVEKFRKETPIPRSIEEEAPICTPVKLKDDLPSGVEKVNKILARCNVMEPAKMVNDILIGTFSEDYLSSHSITGTNGTKGTDGPCHIEQNHL</sequence>
<feature type="region of interest" description="Disordered" evidence="2">
    <location>
        <begin position="243"/>
        <end position="262"/>
    </location>
</feature>
<feature type="region of interest" description="Disordered" evidence="2">
    <location>
        <begin position="82"/>
        <end position="124"/>
    </location>
</feature>
<dbReference type="Proteomes" id="UP000230750">
    <property type="component" value="Unassembled WGS sequence"/>
</dbReference>
<organism evidence="3 4">
    <name type="scientific">Stichopus japonicus</name>
    <name type="common">Sea cucumber</name>
    <dbReference type="NCBI Taxonomy" id="307972"/>
    <lineage>
        <taxon>Eukaryota</taxon>
        <taxon>Metazoa</taxon>
        <taxon>Echinodermata</taxon>
        <taxon>Eleutherozoa</taxon>
        <taxon>Echinozoa</taxon>
        <taxon>Holothuroidea</taxon>
        <taxon>Aspidochirotacea</taxon>
        <taxon>Aspidochirotida</taxon>
        <taxon>Stichopodidae</taxon>
        <taxon>Apostichopus</taxon>
    </lineage>
</organism>
<accession>A0A2G8KWG5</accession>
<evidence type="ECO:0000313" key="4">
    <source>
        <dbReference type="Proteomes" id="UP000230750"/>
    </source>
</evidence>
<reference evidence="3 4" key="1">
    <citation type="journal article" date="2017" name="PLoS Biol.">
        <title>The sea cucumber genome provides insights into morphological evolution and visceral regeneration.</title>
        <authorList>
            <person name="Zhang X."/>
            <person name="Sun L."/>
            <person name="Yuan J."/>
            <person name="Sun Y."/>
            <person name="Gao Y."/>
            <person name="Zhang L."/>
            <person name="Li S."/>
            <person name="Dai H."/>
            <person name="Hamel J.F."/>
            <person name="Liu C."/>
            <person name="Yu Y."/>
            <person name="Liu S."/>
            <person name="Lin W."/>
            <person name="Guo K."/>
            <person name="Jin S."/>
            <person name="Xu P."/>
            <person name="Storey K.B."/>
            <person name="Huan P."/>
            <person name="Zhang T."/>
            <person name="Zhou Y."/>
            <person name="Zhang J."/>
            <person name="Lin C."/>
            <person name="Li X."/>
            <person name="Xing L."/>
            <person name="Huo D."/>
            <person name="Sun M."/>
            <person name="Wang L."/>
            <person name="Mercier A."/>
            <person name="Li F."/>
            <person name="Yang H."/>
            <person name="Xiang J."/>
        </authorList>
    </citation>
    <scope>NUCLEOTIDE SEQUENCE [LARGE SCALE GENOMIC DNA]</scope>
    <source>
        <strain evidence="3">Shaxun</strain>
        <tissue evidence="3">Muscle</tissue>
    </source>
</reference>
<protein>
    <recommendedName>
        <fullName evidence="5">BEN domain-containing protein</fullName>
    </recommendedName>
</protein>
<dbReference type="AlphaFoldDB" id="A0A2G8KWG5"/>
<evidence type="ECO:0000256" key="1">
    <source>
        <dbReference type="SAM" id="Coils"/>
    </source>
</evidence>
<evidence type="ECO:0000313" key="3">
    <source>
        <dbReference type="EMBL" id="PIK52312.1"/>
    </source>
</evidence>
<gene>
    <name evidence="3" type="ORF">BSL78_10805</name>
</gene>
<proteinExistence type="predicted"/>
<keyword evidence="4" id="KW-1185">Reference proteome</keyword>
<evidence type="ECO:0000256" key="2">
    <source>
        <dbReference type="SAM" id="MobiDB-lite"/>
    </source>
</evidence>
<keyword evidence="1" id="KW-0175">Coiled coil</keyword>
<dbReference type="EMBL" id="MRZV01000335">
    <property type="protein sequence ID" value="PIK52312.1"/>
    <property type="molecule type" value="Genomic_DNA"/>
</dbReference>
<feature type="coiled-coil region" evidence="1">
    <location>
        <begin position="131"/>
        <end position="158"/>
    </location>
</feature>
<dbReference type="OrthoDB" id="10535032at2759"/>
<evidence type="ECO:0008006" key="5">
    <source>
        <dbReference type="Google" id="ProtNLM"/>
    </source>
</evidence>
<name>A0A2G8KWG5_STIJA</name>